<dbReference type="CDD" id="cd10229">
    <property type="entry name" value="ASKHA_NBD_HSP70_HSPA12"/>
    <property type="match status" value="1"/>
</dbReference>
<name>A0AA88Y898_PINIB</name>
<comment type="similarity">
    <text evidence="1">Belongs to the heat shock protein 70 family.</text>
</comment>
<keyword evidence="6" id="KW-1185">Reference proteome</keyword>
<evidence type="ECO:0000313" key="6">
    <source>
        <dbReference type="Proteomes" id="UP001186944"/>
    </source>
</evidence>
<organism evidence="5 6">
    <name type="scientific">Pinctada imbricata</name>
    <name type="common">Atlantic pearl-oyster</name>
    <name type="synonym">Pinctada martensii</name>
    <dbReference type="NCBI Taxonomy" id="66713"/>
    <lineage>
        <taxon>Eukaryota</taxon>
        <taxon>Metazoa</taxon>
        <taxon>Spiralia</taxon>
        <taxon>Lophotrochozoa</taxon>
        <taxon>Mollusca</taxon>
        <taxon>Bivalvia</taxon>
        <taxon>Autobranchia</taxon>
        <taxon>Pteriomorphia</taxon>
        <taxon>Pterioida</taxon>
        <taxon>Pterioidea</taxon>
        <taxon>Pteriidae</taxon>
        <taxon>Pinctada</taxon>
    </lineage>
</organism>
<evidence type="ECO:0000313" key="5">
    <source>
        <dbReference type="EMBL" id="KAK3096504.1"/>
    </source>
</evidence>
<keyword evidence="3" id="KW-0067">ATP-binding</keyword>
<accession>A0AA88Y898</accession>
<evidence type="ECO:0000256" key="3">
    <source>
        <dbReference type="ARBA" id="ARBA00022840"/>
    </source>
</evidence>
<gene>
    <name evidence="5" type="ORF">FSP39_000803</name>
</gene>
<comment type="caution">
    <text evidence="5">The sequence shown here is derived from an EMBL/GenBank/DDBJ whole genome shotgun (WGS) entry which is preliminary data.</text>
</comment>
<protein>
    <recommendedName>
        <fullName evidence="7">Heat shock 70 kDa protein</fullName>
    </recommendedName>
</protein>
<dbReference type="GO" id="GO:0140662">
    <property type="term" value="F:ATP-dependent protein folding chaperone"/>
    <property type="evidence" value="ECO:0007669"/>
    <property type="project" value="InterPro"/>
</dbReference>
<dbReference type="AlphaFoldDB" id="A0AA88Y898"/>
<evidence type="ECO:0000256" key="1">
    <source>
        <dbReference type="ARBA" id="ARBA00007381"/>
    </source>
</evidence>
<reference evidence="5" key="1">
    <citation type="submission" date="2019-08" db="EMBL/GenBank/DDBJ databases">
        <title>The improved chromosome-level genome for the pearl oyster Pinctada fucata martensii using PacBio sequencing and Hi-C.</title>
        <authorList>
            <person name="Zheng Z."/>
        </authorList>
    </citation>
    <scope>NUCLEOTIDE SEQUENCE</scope>
    <source>
        <strain evidence="5">ZZ-2019</strain>
        <tissue evidence="5">Adductor muscle</tissue>
    </source>
</reference>
<dbReference type="GO" id="GO:0005524">
    <property type="term" value="F:ATP binding"/>
    <property type="evidence" value="ECO:0007669"/>
    <property type="project" value="UniProtKB-KW"/>
</dbReference>
<proteinExistence type="inferred from homology"/>
<evidence type="ECO:0000256" key="2">
    <source>
        <dbReference type="ARBA" id="ARBA00022741"/>
    </source>
</evidence>
<dbReference type="InterPro" id="IPR013126">
    <property type="entry name" value="Hsp_70_fam"/>
</dbReference>
<sequence>MVHEMKNYSTKRTSEKGEDSISEDTTPTRFARVKQYVVAIDFGTTYSGYAYQHISDHEKFPASGSTEMWKVSNGMSEKAPTSLLLTKDGTFEAFGYEAEKRYFELIENCDEEGWRFFQQFKMRIFQEKDLNRQFKIKDDQGRSMPAVSVFGLSIEFLKQRAFENIRASDPGMMEENIFYVITVPAIWCENSRQFMLDAIQMAGIDGDQAILAKEPEVAALYCKEKQLEVHHTNKRMSRQDNVFSFENGSKFVVLDLGGGTADVAVQQVIDGGKMKILRCASGGPWGGSKPNEEFMSMIRESTGKNSNEELLRENREGYYDLLQAWETKKRISTGEEISAIILNVPPGIISQGKDEDVVTSRGIVHVLSSRGKLKLDSITLKSLFDETVRHIVAHLKQMEQERAFEDINVMFMVGGFSSSIFIKEAVRNAFPDMTIIVPKNPSLAVLFGAVAYGFQPYAIDARISSSHYGIEENGRFIQLIHKGQEIPVGVIVSSYKTKLVSGLDGFHIKIFASDEDIPQKKIEQCRSIGEIFIKMYRAHGKIEKEIEIAIYFDHTEMKSSSPMYGPTEIFKDVV</sequence>
<dbReference type="Gene3D" id="3.30.420.40">
    <property type="match status" value="2"/>
</dbReference>
<dbReference type="SUPFAM" id="SSF53067">
    <property type="entry name" value="Actin-like ATPase domain"/>
    <property type="match status" value="2"/>
</dbReference>
<dbReference type="Proteomes" id="UP001186944">
    <property type="component" value="Unassembled WGS sequence"/>
</dbReference>
<feature type="region of interest" description="Disordered" evidence="4">
    <location>
        <begin position="1"/>
        <end position="25"/>
    </location>
</feature>
<dbReference type="PANTHER" id="PTHR14187:SF5">
    <property type="entry name" value="HEAT SHOCK 70 KDA PROTEIN 12A"/>
    <property type="match status" value="1"/>
</dbReference>
<dbReference type="PANTHER" id="PTHR14187">
    <property type="entry name" value="ALPHA KINASE/ELONGATION FACTOR 2 KINASE"/>
    <property type="match status" value="1"/>
</dbReference>
<dbReference type="Pfam" id="PF00012">
    <property type="entry name" value="HSP70"/>
    <property type="match status" value="1"/>
</dbReference>
<keyword evidence="2" id="KW-0547">Nucleotide-binding</keyword>
<evidence type="ECO:0008006" key="7">
    <source>
        <dbReference type="Google" id="ProtNLM"/>
    </source>
</evidence>
<dbReference type="EMBL" id="VSWD01000007">
    <property type="protein sequence ID" value="KAK3096504.1"/>
    <property type="molecule type" value="Genomic_DNA"/>
</dbReference>
<feature type="compositionally biased region" description="Basic and acidic residues" evidence="4">
    <location>
        <begin position="1"/>
        <end position="19"/>
    </location>
</feature>
<evidence type="ECO:0000256" key="4">
    <source>
        <dbReference type="SAM" id="MobiDB-lite"/>
    </source>
</evidence>
<dbReference type="InterPro" id="IPR043129">
    <property type="entry name" value="ATPase_NBD"/>
</dbReference>